<dbReference type="AlphaFoldDB" id="A0A7D5M8T3"/>
<proteinExistence type="predicted"/>
<keyword evidence="2" id="KW-1185">Reference proteome</keyword>
<evidence type="ECO:0000313" key="2">
    <source>
        <dbReference type="Proteomes" id="UP000509478"/>
    </source>
</evidence>
<dbReference type="RefSeq" id="WP_179371248.1">
    <property type="nucleotide sequence ID" value="NZ_CP026995.1"/>
</dbReference>
<gene>
    <name evidence="1" type="ORF">C5F50_10035</name>
</gene>
<sequence length="100" mass="11247">MSIRKPVIRKPKIPKIKKPLISKRKRVIKKSPSLSLGRIKTTLTSKKPIIRKKISPKKHLGTCYLEKNCKGVLSKKVTKTHCKSQGGKSWKKSGGTCEIL</sequence>
<accession>A0A7D5M8T3</accession>
<dbReference type="Proteomes" id="UP000509478">
    <property type="component" value="Chromosome"/>
</dbReference>
<organism evidence="1 2">
    <name type="scientific">Nitrosopumilus ureiphilus</name>
    <dbReference type="NCBI Taxonomy" id="1470067"/>
    <lineage>
        <taxon>Archaea</taxon>
        <taxon>Nitrososphaerota</taxon>
        <taxon>Nitrososphaeria</taxon>
        <taxon>Nitrosopumilales</taxon>
        <taxon>Nitrosopumilaceae</taxon>
        <taxon>Nitrosopumilus</taxon>
    </lineage>
</organism>
<name>A0A7D5M8T3_9ARCH</name>
<evidence type="ECO:0000313" key="1">
    <source>
        <dbReference type="EMBL" id="QLH07370.1"/>
    </source>
</evidence>
<protein>
    <submittedName>
        <fullName evidence="1">Uncharacterized protein</fullName>
    </submittedName>
</protein>
<reference evidence="1 2" key="1">
    <citation type="submission" date="2018-02" db="EMBL/GenBank/DDBJ databases">
        <title>Complete genome of Nitrosopumilus ureaphilus PS0.</title>
        <authorList>
            <person name="Qin W."/>
            <person name="Zheng Y."/>
            <person name="Stahl D.A."/>
        </authorList>
    </citation>
    <scope>NUCLEOTIDE SEQUENCE [LARGE SCALE GENOMIC DNA]</scope>
    <source>
        <strain evidence="1 2">PS0</strain>
    </source>
</reference>
<dbReference type="KEGG" id="nue:C5F50_10035"/>
<dbReference type="EMBL" id="CP026995">
    <property type="protein sequence ID" value="QLH07370.1"/>
    <property type="molecule type" value="Genomic_DNA"/>
</dbReference>
<dbReference type="GeneID" id="56068449"/>